<dbReference type="Proteomes" id="UP000433876">
    <property type="component" value="Unassembled WGS sequence"/>
</dbReference>
<dbReference type="VEuPathDB" id="FungiDB:SMAC_05103"/>
<feature type="compositionally biased region" description="Pro residues" evidence="1">
    <location>
        <begin position="100"/>
        <end position="111"/>
    </location>
</feature>
<gene>
    <name evidence="2" type="ORF">SMACR_05103</name>
</gene>
<protein>
    <submittedName>
        <fullName evidence="2">Uncharacterized protein</fullName>
    </submittedName>
</protein>
<sequence>MLAPNNNSFGTGCDSQKQPTPPLQPGHILSNESGPKAESKAQGTQITEGLQPEGKRKTYAQRQAEFRAKHFPNLKPPKPDQVKSMWNNPTYHCWSLELSPPSPSPSPPPGPTSAASISSPSTAACQPSSSVQETSPSKDASSSLVKNIPGTPLKK</sequence>
<accession>A0A8S8ZF48</accession>
<evidence type="ECO:0000313" key="3">
    <source>
        <dbReference type="Proteomes" id="UP000433876"/>
    </source>
</evidence>
<name>A0A8S8ZF48_SORMA</name>
<dbReference type="EMBL" id="NMPR01000298">
    <property type="protein sequence ID" value="KAA8623908.1"/>
    <property type="molecule type" value="Genomic_DNA"/>
</dbReference>
<evidence type="ECO:0000313" key="2">
    <source>
        <dbReference type="EMBL" id="KAA8623908.1"/>
    </source>
</evidence>
<evidence type="ECO:0000256" key="1">
    <source>
        <dbReference type="SAM" id="MobiDB-lite"/>
    </source>
</evidence>
<organism evidence="2 3">
    <name type="scientific">Sordaria macrospora</name>
    <dbReference type="NCBI Taxonomy" id="5147"/>
    <lineage>
        <taxon>Eukaryota</taxon>
        <taxon>Fungi</taxon>
        <taxon>Dikarya</taxon>
        <taxon>Ascomycota</taxon>
        <taxon>Pezizomycotina</taxon>
        <taxon>Sordariomycetes</taxon>
        <taxon>Sordariomycetidae</taxon>
        <taxon>Sordariales</taxon>
        <taxon>Sordariaceae</taxon>
        <taxon>Sordaria</taxon>
    </lineage>
</organism>
<feature type="compositionally biased region" description="Polar residues" evidence="1">
    <location>
        <begin position="1"/>
        <end position="18"/>
    </location>
</feature>
<feature type="region of interest" description="Disordered" evidence="1">
    <location>
        <begin position="1"/>
        <end position="155"/>
    </location>
</feature>
<feature type="compositionally biased region" description="Polar residues" evidence="1">
    <location>
        <begin position="125"/>
        <end position="145"/>
    </location>
</feature>
<dbReference type="AlphaFoldDB" id="A0A8S8ZF48"/>
<proteinExistence type="predicted"/>
<comment type="caution">
    <text evidence="2">The sequence shown here is derived from an EMBL/GenBank/DDBJ whole genome shotgun (WGS) entry which is preliminary data.</text>
</comment>
<reference evidence="2 3" key="1">
    <citation type="submission" date="2017-07" db="EMBL/GenBank/DDBJ databases">
        <title>Genome sequence of the Sordaria macrospora wild type strain R19027.</title>
        <authorList>
            <person name="Nowrousian M."/>
            <person name="Teichert I."/>
            <person name="Kueck U."/>
        </authorList>
    </citation>
    <scope>NUCLEOTIDE SEQUENCE [LARGE SCALE GENOMIC DNA]</scope>
    <source>
        <strain evidence="2 3">R19027</strain>
        <tissue evidence="2">Mycelium</tissue>
    </source>
</reference>
<feature type="compositionally biased region" description="Low complexity" evidence="1">
    <location>
        <begin position="112"/>
        <end position="124"/>
    </location>
</feature>